<dbReference type="Proteomes" id="UP001321498">
    <property type="component" value="Chromosome"/>
</dbReference>
<keyword evidence="2" id="KW-0812">Transmembrane</keyword>
<feature type="compositionally biased region" description="Basic residues" evidence="1">
    <location>
        <begin position="628"/>
        <end position="647"/>
    </location>
</feature>
<keyword evidence="4" id="KW-1185">Reference proteome</keyword>
<gene>
    <name evidence="3" type="ORF">GCM10025866_10270</name>
</gene>
<sequence length="788" mass="84422">MFTKLFRRIRRDDDGYALLAVMGIGIVLLLMVAGSLGVATGGFTKARTDDDWNAALSAAYGGLAEYQSRLGNDSTYSQYGNPSAPFSAVSSSTVTLPSGATANPAFGIGASGPWATIPGGTAAYRYEVDNTDYASAGIIHLRVTGRAGDQTRSIVADLRQTGFLDFLYFTDKEVQDPTLRGRPVSDCDTYAWATPARNVATCPIIQFAAADTINGPLHSNDELQICGARFNGPVTTASKLSEPRYYSIPSGCSTTTPTFAVGTGPALKGMLGMPATNLALKEETRVDLDTARPGCMYTGPTQITFNGDGTMTVKSPWTLVTQPSLTQGIPSKSPAALCGKTGTNGNALGSANGATIPVVPSNLVYVQNVPAGTSDPNAWSAGTYPNNFTCFGTSDFPGWTFGGASYPTANEAQPIGTSATNPAYGCRNGDAFVRGGVAGAITVAAENYIYITGNLTYVNSQRDILGLIGNNAVQVWNPRANGGGLVDPSANRTVQAAIMSTAHTFTVQNYTVAPARGTLTVLGAIVQYFRGPVAQSSGGGIGSGFAKNYNYDTRLRSAAPPKFLQPTSTTYAVTQVADVPSAFTAKGWPSDRRYRRGAALRARPGRRLRAGDRLLPQRRGAPRAPPAVRRRARLGVPRLRQRHRRTGQRPGAVLAAARRTMPQLPDGHPRPLPGRRGAHRRRVRGRRRPLPADRRHRRGSARRGPSDPRRVPLPRRDLRGAHRDRPRAAPAAEPHRAARLPRGRRAARHGRCAHRRPRRARHGGRRRRRVLRAAPRARHRPSGRHGHG</sequence>
<evidence type="ECO:0000313" key="3">
    <source>
        <dbReference type="EMBL" id="BDZ45118.1"/>
    </source>
</evidence>
<proteinExistence type="predicted"/>
<evidence type="ECO:0008006" key="5">
    <source>
        <dbReference type="Google" id="ProtNLM"/>
    </source>
</evidence>
<evidence type="ECO:0000256" key="1">
    <source>
        <dbReference type="SAM" id="MobiDB-lite"/>
    </source>
</evidence>
<accession>A0ABN6XJM0</accession>
<dbReference type="EMBL" id="AP027731">
    <property type="protein sequence ID" value="BDZ45118.1"/>
    <property type="molecule type" value="Genomic_DNA"/>
</dbReference>
<evidence type="ECO:0000256" key="2">
    <source>
        <dbReference type="SAM" id="Phobius"/>
    </source>
</evidence>
<feature type="compositionally biased region" description="Basic residues" evidence="1">
    <location>
        <begin position="676"/>
        <end position="701"/>
    </location>
</feature>
<keyword evidence="2" id="KW-0472">Membrane</keyword>
<protein>
    <recommendedName>
        <fullName evidence="5">Flp pilus-assembly TadG-like N-terminal domain-containing protein</fullName>
    </recommendedName>
</protein>
<feature type="compositionally biased region" description="Basic residues" evidence="1">
    <location>
        <begin position="737"/>
        <end position="788"/>
    </location>
</feature>
<feature type="compositionally biased region" description="Basic and acidic residues" evidence="1">
    <location>
        <begin position="704"/>
        <end position="727"/>
    </location>
</feature>
<feature type="region of interest" description="Disordered" evidence="1">
    <location>
        <begin position="595"/>
        <end position="788"/>
    </location>
</feature>
<keyword evidence="2" id="KW-1133">Transmembrane helix</keyword>
<evidence type="ECO:0000313" key="4">
    <source>
        <dbReference type="Proteomes" id="UP001321498"/>
    </source>
</evidence>
<organism evidence="3 4">
    <name type="scientific">Naasia aerilata</name>
    <dbReference type="NCBI Taxonomy" id="1162966"/>
    <lineage>
        <taxon>Bacteria</taxon>
        <taxon>Bacillati</taxon>
        <taxon>Actinomycetota</taxon>
        <taxon>Actinomycetes</taxon>
        <taxon>Micrococcales</taxon>
        <taxon>Microbacteriaceae</taxon>
        <taxon>Naasia</taxon>
    </lineage>
</organism>
<name>A0ABN6XJM0_9MICO</name>
<reference evidence="4" key="1">
    <citation type="journal article" date="2019" name="Int. J. Syst. Evol. Microbiol.">
        <title>The Global Catalogue of Microorganisms (GCM) 10K type strain sequencing project: providing services to taxonomists for standard genome sequencing and annotation.</title>
        <authorList>
            <consortium name="The Broad Institute Genomics Platform"/>
            <consortium name="The Broad Institute Genome Sequencing Center for Infectious Disease"/>
            <person name="Wu L."/>
            <person name="Ma J."/>
        </authorList>
    </citation>
    <scope>NUCLEOTIDE SEQUENCE [LARGE SCALE GENOMIC DNA]</scope>
    <source>
        <strain evidence="4">NBRC 108725</strain>
    </source>
</reference>
<feature type="compositionally biased region" description="Basic residues" evidence="1">
    <location>
        <begin position="595"/>
        <end position="608"/>
    </location>
</feature>
<feature type="transmembrane region" description="Helical" evidence="2">
    <location>
        <begin position="16"/>
        <end position="39"/>
    </location>
</feature>